<evidence type="ECO:0000313" key="1">
    <source>
        <dbReference type="EMBL" id="MDH4621465.1"/>
    </source>
</evidence>
<dbReference type="InterPro" id="IPR010265">
    <property type="entry name" value="Phage_lambda_TipM"/>
</dbReference>
<sequence length="114" mass="12426">MAETFDFDVQVGASGDVKQRIWSNDFGDGYTQAGGVGINTKSQAWDVTVTGRYGAGQKLQQVQDFLDRHEGFKSFLWTPPGGVQGRYTSNGYKPSTLGGGLHSLSVNFKQTFKP</sequence>
<dbReference type="Proteomes" id="UP001162155">
    <property type="component" value="Unassembled WGS sequence"/>
</dbReference>
<gene>
    <name evidence="1" type="ORF">JW322_06685</name>
</gene>
<evidence type="ECO:0000313" key="2">
    <source>
        <dbReference type="Proteomes" id="UP001162155"/>
    </source>
</evidence>
<comment type="caution">
    <text evidence="1">The sequence shown here is derived from an EMBL/GenBank/DDBJ whole genome shotgun (WGS) entry which is preliminary data.</text>
</comment>
<reference evidence="1" key="1">
    <citation type="submission" date="2021-02" db="EMBL/GenBank/DDBJ databases">
        <title>Genome analysis of blister spot of apple pathogen from New York area.</title>
        <authorList>
            <person name="Kandel P."/>
            <person name="Hockett K.L."/>
            <person name="Santander R."/>
            <person name="Acimovic S."/>
        </authorList>
    </citation>
    <scope>NUCLEOTIDE SEQUENCE</scope>
    <source>
        <strain evidence="1">PSP1</strain>
    </source>
</reference>
<dbReference type="Pfam" id="PF05939">
    <property type="entry name" value="Phage_min_tail"/>
    <property type="match status" value="1"/>
</dbReference>
<dbReference type="EMBL" id="JAFFRZ010000001">
    <property type="protein sequence ID" value="MDH4621465.1"/>
    <property type="molecule type" value="Genomic_DNA"/>
</dbReference>
<proteinExistence type="predicted"/>
<dbReference type="RefSeq" id="WP_044308952.1">
    <property type="nucleotide sequence ID" value="NZ_JAFFRY010000009.1"/>
</dbReference>
<accession>A0A0P9Y8G1</accession>
<dbReference type="AlphaFoldDB" id="A0A0P9Y8G1"/>
<protein>
    <submittedName>
        <fullName evidence="1">Phage tail protein</fullName>
    </submittedName>
</protein>
<organism evidence="1 2">
    <name type="scientific">Pseudomonas syringae pv. papulans</name>
    <dbReference type="NCBI Taxonomy" id="83963"/>
    <lineage>
        <taxon>Bacteria</taxon>
        <taxon>Pseudomonadati</taxon>
        <taxon>Pseudomonadota</taxon>
        <taxon>Gammaproteobacteria</taxon>
        <taxon>Pseudomonadales</taxon>
        <taxon>Pseudomonadaceae</taxon>
        <taxon>Pseudomonas</taxon>
        <taxon>Pseudomonas syringae</taxon>
    </lineage>
</organism>
<name>A0A0P9Y8G1_PSESX</name>